<evidence type="ECO:0000313" key="2">
    <source>
        <dbReference type="EMBL" id="RKP25211.1"/>
    </source>
</evidence>
<dbReference type="AlphaFoldDB" id="A0A4P9Z0J2"/>
<feature type="region of interest" description="Disordered" evidence="1">
    <location>
        <begin position="133"/>
        <end position="167"/>
    </location>
</feature>
<evidence type="ECO:0000313" key="3">
    <source>
        <dbReference type="Proteomes" id="UP000278143"/>
    </source>
</evidence>
<gene>
    <name evidence="2" type="ORF">SYNPS1DRAFT_29051</name>
</gene>
<feature type="region of interest" description="Disordered" evidence="1">
    <location>
        <begin position="1"/>
        <end position="104"/>
    </location>
</feature>
<dbReference type="EMBL" id="KZ989840">
    <property type="protein sequence ID" value="RKP25211.1"/>
    <property type="molecule type" value="Genomic_DNA"/>
</dbReference>
<name>A0A4P9Z0J2_9FUNG</name>
<evidence type="ECO:0000256" key="1">
    <source>
        <dbReference type="SAM" id="MobiDB-lite"/>
    </source>
</evidence>
<dbReference type="Proteomes" id="UP000278143">
    <property type="component" value="Unassembled WGS sequence"/>
</dbReference>
<feature type="compositionally biased region" description="Basic residues" evidence="1">
    <location>
        <begin position="14"/>
        <end position="24"/>
    </location>
</feature>
<feature type="compositionally biased region" description="Low complexity" evidence="1">
    <location>
        <begin position="133"/>
        <end position="154"/>
    </location>
</feature>
<reference evidence="3" key="1">
    <citation type="journal article" date="2018" name="Nat. Microbiol.">
        <title>Leveraging single-cell genomics to expand the fungal tree of life.</title>
        <authorList>
            <person name="Ahrendt S.R."/>
            <person name="Quandt C.A."/>
            <person name="Ciobanu D."/>
            <person name="Clum A."/>
            <person name="Salamov A."/>
            <person name="Andreopoulos B."/>
            <person name="Cheng J.F."/>
            <person name="Woyke T."/>
            <person name="Pelin A."/>
            <person name="Henrissat B."/>
            <person name="Reynolds N.K."/>
            <person name="Benny G.L."/>
            <person name="Smith M.E."/>
            <person name="James T.Y."/>
            <person name="Grigoriev I.V."/>
        </authorList>
    </citation>
    <scope>NUCLEOTIDE SEQUENCE [LARGE SCALE GENOMIC DNA]</scope>
    <source>
        <strain evidence="3">Benny S71-1</strain>
    </source>
</reference>
<sequence>MATATATSAEASARPRRNLHRRTRSTNSVDPTLLAELRASKEAPKDVLGELHRKRASVTSLPSSGYTPGRRSMEERPSFQSWSMPSSSSSSSSNDAPPAEKPSMKRVVLVAPASSSALSPPLSLTSAAAAAPVSSIDGGDPASSSALPTTASSLRLPPPAIPNRPWTRMPLRGRKLRLDPINNCVRLNNIEGEIRLRSPVMEVDESDLEDDYSMLNHSAVPPLDDQEACSLGSSHSQRSSRDSSLLPSPSPSQPYLPICPPLSHQSPRDDAGMVGVPVTEDDMSLKGIGIDLGIELEPPHAAKKDEARTGTPAAIIDAGHEVDYRKTQVIERPPRSTAGGLRWDIWRLCWQA</sequence>
<protein>
    <submittedName>
        <fullName evidence="2">Uncharacterized protein</fullName>
    </submittedName>
</protein>
<feature type="compositionally biased region" description="Low complexity" evidence="1">
    <location>
        <begin position="230"/>
        <end position="247"/>
    </location>
</feature>
<accession>A0A4P9Z0J2</accession>
<feature type="compositionally biased region" description="Basic and acidic residues" evidence="1">
    <location>
        <begin position="38"/>
        <end position="51"/>
    </location>
</feature>
<feature type="compositionally biased region" description="Polar residues" evidence="1">
    <location>
        <begin position="57"/>
        <end position="66"/>
    </location>
</feature>
<organism evidence="2 3">
    <name type="scientific">Syncephalis pseudoplumigaleata</name>
    <dbReference type="NCBI Taxonomy" id="1712513"/>
    <lineage>
        <taxon>Eukaryota</taxon>
        <taxon>Fungi</taxon>
        <taxon>Fungi incertae sedis</taxon>
        <taxon>Zoopagomycota</taxon>
        <taxon>Zoopagomycotina</taxon>
        <taxon>Zoopagomycetes</taxon>
        <taxon>Zoopagales</taxon>
        <taxon>Piptocephalidaceae</taxon>
        <taxon>Syncephalis</taxon>
    </lineage>
</organism>
<feature type="compositionally biased region" description="Low complexity" evidence="1">
    <location>
        <begin position="1"/>
        <end position="12"/>
    </location>
</feature>
<keyword evidence="3" id="KW-1185">Reference proteome</keyword>
<feature type="compositionally biased region" description="Pro residues" evidence="1">
    <location>
        <begin position="248"/>
        <end position="260"/>
    </location>
</feature>
<proteinExistence type="predicted"/>
<dbReference type="OrthoDB" id="10510002at2759"/>
<feature type="region of interest" description="Disordered" evidence="1">
    <location>
        <begin position="215"/>
        <end position="273"/>
    </location>
</feature>
<feature type="compositionally biased region" description="Low complexity" evidence="1">
    <location>
        <begin position="78"/>
        <end position="93"/>
    </location>
</feature>